<keyword evidence="2" id="KW-0479">Metal-binding</keyword>
<evidence type="ECO:0000313" key="14">
    <source>
        <dbReference type="Proteomes" id="UP001566132"/>
    </source>
</evidence>
<proteinExistence type="predicted"/>
<evidence type="ECO:0000256" key="6">
    <source>
        <dbReference type="ARBA" id="ARBA00023015"/>
    </source>
</evidence>
<feature type="domain" description="C2H2-type" evidence="12">
    <location>
        <begin position="250"/>
        <end position="277"/>
    </location>
</feature>
<dbReference type="Gene3D" id="3.30.160.60">
    <property type="entry name" value="Classic Zinc Finger"/>
    <property type="match status" value="4"/>
</dbReference>
<dbReference type="GO" id="GO:0003677">
    <property type="term" value="F:DNA binding"/>
    <property type="evidence" value="ECO:0007669"/>
    <property type="project" value="UniProtKB-KW"/>
</dbReference>
<dbReference type="PANTHER" id="PTHR23235">
    <property type="entry name" value="KRUEPPEL-LIKE TRANSCRIPTION FACTOR"/>
    <property type="match status" value="1"/>
</dbReference>
<feature type="domain" description="C2H2-type" evidence="12">
    <location>
        <begin position="194"/>
        <end position="221"/>
    </location>
</feature>
<evidence type="ECO:0000256" key="11">
    <source>
        <dbReference type="SAM" id="MobiDB-lite"/>
    </source>
</evidence>
<dbReference type="EMBL" id="JBDJPC010000004">
    <property type="protein sequence ID" value="KAL1506226.1"/>
    <property type="molecule type" value="Genomic_DNA"/>
</dbReference>
<dbReference type="PROSITE" id="PS50157">
    <property type="entry name" value="ZINC_FINGER_C2H2_2"/>
    <property type="match status" value="4"/>
</dbReference>
<evidence type="ECO:0000256" key="9">
    <source>
        <dbReference type="ARBA" id="ARBA00023242"/>
    </source>
</evidence>
<dbReference type="GO" id="GO:0008270">
    <property type="term" value="F:zinc ion binding"/>
    <property type="evidence" value="ECO:0007669"/>
    <property type="project" value="UniProtKB-KW"/>
</dbReference>
<keyword evidence="7" id="KW-0238">DNA-binding</keyword>
<evidence type="ECO:0000256" key="4">
    <source>
        <dbReference type="ARBA" id="ARBA00022771"/>
    </source>
</evidence>
<organism evidence="13 14">
    <name type="scientific">Hypothenemus hampei</name>
    <name type="common">Coffee berry borer</name>
    <dbReference type="NCBI Taxonomy" id="57062"/>
    <lineage>
        <taxon>Eukaryota</taxon>
        <taxon>Metazoa</taxon>
        <taxon>Ecdysozoa</taxon>
        <taxon>Arthropoda</taxon>
        <taxon>Hexapoda</taxon>
        <taxon>Insecta</taxon>
        <taxon>Pterygota</taxon>
        <taxon>Neoptera</taxon>
        <taxon>Endopterygota</taxon>
        <taxon>Coleoptera</taxon>
        <taxon>Polyphaga</taxon>
        <taxon>Cucujiformia</taxon>
        <taxon>Curculionidae</taxon>
        <taxon>Scolytinae</taxon>
        <taxon>Hypothenemus</taxon>
    </lineage>
</organism>
<comment type="subcellular location">
    <subcellularLocation>
        <location evidence="1">Nucleus</location>
    </subcellularLocation>
</comment>
<evidence type="ECO:0000256" key="2">
    <source>
        <dbReference type="ARBA" id="ARBA00022723"/>
    </source>
</evidence>
<keyword evidence="8" id="KW-0804">Transcription</keyword>
<protein>
    <recommendedName>
        <fullName evidence="12">C2H2-type domain-containing protein</fullName>
    </recommendedName>
</protein>
<dbReference type="PROSITE" id="PS00028">
    <property type="entry name" value="ZINC_FINGER_C2H2_1"/>
    <property type="match status" value="4"/>
</dbReference>
<keyword evidence="3" id="KW-0677">Repeat</keyword>
<evidence type="ECO:0000256" key="5">
    <source>
        <dbReference type="ARBA" id="ARBA00022833"/>
    </source>
</evidence>
<dbReference type="FunFam" id="3.30.160.60:FF:000065">
    <property type="entry name" value="B-cell CLL/lymphoma 6, member B"/>
    <property type="match status" value="1"/>
</dbReference>
<dbReference type="SMART" id="SM00355">
    <property type="entry name" value="ZnF_C2H2"/>
    <property type="match status" value="5"/>
</dbReference>
<dbReference type="Pfam" id="PF00096">
    <property type="entry name" value="zf-C2H2"/>
    <property type="match status" value="4"/>
</dbReference>
<dbReference type="GO" id="GO:0005634">
    <property type="term" value="C:nucleus"/>
    <property type="evidence" value="ECO:0007669"/>
    <property type="project" value="UniProtKB-SubCell"/>
</dbReference>
<evidence type="ECO:0000259" key="12">
    <source>
        <dbReference type="PROSITE" id="PS50157"/>
    </source>
</evidence>
<keyword evidence="9" id="KW-0539">Nucleus</keyword>
<dbReference type="FunFam" id="3.30.160.60:FF:000086">
    <property type="entry name" value="transcription factor E4F1 isoform X1"/>
    <property type="match status" value="1"/>
</dbReference>
<dbReference type="FunFam" id="3.30.160.60:FF:000450">
    <property type="entry name" value="PR domain zinc finger protein 14"/>
    <property type="match status" value="1"/>
</dbReference>
<dbReference type="AlphaFoldDB" id="A0ABD1EYW2"/>
<comment type="caution">
    <text evidence="13">The sequence shown here is derived from an EMBL/GenBank/DDBJ whole genome shotgun (WGS) entry which is preliminary data.</text>
</comment>
<dbReference type="InterPro" id="IPR013087">
    <property type="entry name" value="Znf_C2H2_type"/>
</dbReference>
<keyword evidence="4 10" id="KW-0863">Zinc-finger</keyword>
<sequence length="312" mass="36180">MESGHHENDDFPRAIEPMVIIRHDEEGIRHIHNHMTRFVKNMFRLLSVKNRREALRETVRAKLGLKTRLPDSSLNGSNNTEDIDRFARTDESLFNRNSNKKSSFKIKLFGNHYSDPSTPDTNQESHRIQKKSTGHRTPIRLISKDEVLSAVEPYAKRKTSPLEKCPICKKYFRRMNTHLGKHQISQNQNSNSGLVCNVCKKAFNNHCNLTTHMRTHTGDKPYVCEICRKSFTQSCNLVNHVRIHTGEKPFKCPYCERAFTQSGNLNNHIRLHTDEKPFKCHFCDKAFVQSGNLNSHIRNNHKSKEEKCDTSS</sequence>
<evidence type="ECO:0000256" key="7">
    <source>
        <dbReference type="ARBA" id="ARBA00023125"/>
    </source>
</evidence>
<dbReference type="FunFam" id="3.30.160.60:FF:001498">
    <property type="entry name" value="Zinc finger protein 404"/>
    <property type="match status" value="1"/>
</dbReference>
<dbReference type="PANTHER" id="PTHR23235:SF142">
    <property type="entry name" value="ZINC FINGER PROTEIN 384"/>
    <property type="match status" value="1"/>
</dbReference>
<evidence type="ECO:0000256" key="8">
    <source>
        <dbReference type="ARBA" id="ARBA00023163"/>
    </source>
</evidence>
<feature type="region of interest" description="Disordered" evidence="11">
    <location>
        <begin position="114"/>
        <end position="135"/>
    </location>
</feature>
<reference evidence="13 14" key="1">
    <citation type="submission" date="2024-05" db="EMBL/GenBank/DDBJ databases">
        <title>Genetic variation in Jamaican populations of the coffee berry borer (Hypothenemus hampei).</title>
        <authorList>
            <person name="Errbii M."/>
            <person name="Myrie A."/>
        </authorList>
    </citation>
    <scope>NUCLEOTIDE SEQUENCE [LARGE SCALE GENOMIC DNA]</scope>
    <source>
        <strain evidence="13">JA-Hopewell-2020-01-JO</strain>
        <tissue evidence="13">Whole body</tissue>
    </source>
</reference>
<feature type="domain" description="C2H2-type" evidence="12">
    <location>
        <begin position="278"/>
        <end position="306"/>
    </location>
</feature>
<dbReference type="SUPFAM" id="SSF57667">
    <property type="entry name" value="beta-beta-alpha zinc fingers"/>
    <property type="match status" value="3"/>
</dbReference>
<gene>
    <name evidence="13" type="ORF">ABEB36_005623</name>
</gene>
<keyword evidence="14" id="KW-1185">Reference proteome</keyword>
<dbReference type="InterPro" id="IPR036236">
    <property type="entry name" value="Znf_C2H2_sf"/>
</dbReference>
<evidence type="ECO:0000256" key="3">
    <source>
        <dbReference type="ARBA" id="ARBA00022737"/>
    </source>
</evidence>
<keyword evidence="6" id="KW-0805">Transcription regulation</keyword>
<name>A0ABD1EYW2_HYPHA</name>
<evidence type="ECO:0000313" key="13">
    <source>
        <dbReference type="EMBL" id="KAL1506226.1"/>
    </source>
</evidence>
<dbReference type="Proteomes" id="UP001566132">
    <property type="component" value="Unassembled WGS sequence"/>
</dbReference>
<keyword evidence="5" id="KW-0862">Zinc</keyword>
<evidence type="ECO:0000256" key="10">
    <source>
        <dbReference type="PROSITE-ProRule" id="PRU00042"/>
    </source>
</evidence>
<accession>A0ABD1EYW2</accession>
<evidence type="ECO:0000256" key="1">
    <source>
        <dbReference type="ARBA" id="ARBA00004123"/>
    </source>
</evidence>
<feature type="domain" description="C2H2-type" evidence="12">
    <location>
        <begin position="222"/>
        <end position="249"/>
    </location>
</feature>